<geneLocation type="plasmid" evidence="1 2">
    <name>pCCON31</name>
</geneLocation>
<dbReference type="OrthoDB" id="1271907at2"/>
<evidence type="ECO:0000313" key="2">
    <source>
        <dbReference type="Proteomes" id="UP000001121"/>
    </source>
</evidence>
<organism evidence="1 2">
    <name type="scientific">Campylobacter concisus (strain 13826)</name>
    <dbReference type="NCBI Taxonomy" id="360104"/>
    <lineage>
        <taxon>Bacteria</taxon>
        <taxon>Pseudomonadati</taxon>
        <taxon>Campylobacterota</taxon>
        <taxon>Epsilonproteobacteria</taxon>
        <taxon>Campylobacterales</taxon>
        <taxon>Campylobacteraceae</taxon>
        <taxon>Campylobacter</taxon>
    </lineage>
</organism>
<reference evidence="2" key="1">
    <citation type="submission" date="2007-10" db="EMBL/GenBank/DDBJ databases">
        <title>Genome sequence of Campylobacter concisus 13826 isolated from human feces.</title>
        <authorList>
            <person name="Fouts D.E."/>
            <person name="Mongodin E.F."/>
            <person name="Puiu D."/>
            <person name="Sebastian Y."/>
            <person name="Miller W.G."/>
            <person name="Mandrell R.E."/>
            <person name="On S."/>
            <person name="Nelson K.E."/>
        </authorList>
    </citation>
    <scope>NUCLEOTIDE SEQUENCE [LARGE SCALE GENOMIC DNA]</scope>
    <source>
        <strain evidence="2">13826</strain>
        <plasmid evidence="2">Plasmid pCCON31</plasmid>
    </source>
</reference>
<dbReference type="KEGG" id="cco:CCC13826_0631"/>
<keyword evidence="1" id="KW-0614">Plasmid</keyword>
<dbReference type="AlphaFoldDB" id="A7ZGF3"/>
<dbReference type="Proteomes" id="UP000001121">
    <property type="component" value="Plasmid pCCON31"/>
</dbReference>
<proteinExistence type="predicted"/>
<sequence>MKVRLKAGVDNRLCPIVKCFDEKFNKYLRPSILYEIVQINVKDIQNKCSCTYMIISNDNKYGAYFSADLFDIVDDKIDNDWTIRHNNSEIIMAPRVINYQDFWNNYVDGCLKEEKIYCERFSHIVQNQFLKKWFRKIFNDYQDPSIKAIGVDTQEDGYVVCPHCYNAEQASAELGVIKCEKCNQEYNNPLAKICPSGIEVVDE</sequence>
<dbReference type="EMBL" id="CP000793">
    <property type="protein sequence ID" value="EAT97533.1"/>
    <property type="molecule type" value="Genomic_DNA"/>
</dbReference>
<accession>A7ZGF3</accession>
<gene>
    <name evidence="1" type="ORF">CCC13826_0631</name>
</gene>
<name>A7ZGF3_CAMC1</name>
<dbReference type="RefSeq" id="WP_012000878.1">
    <property type="nucleotide sequence ID" value="NC_009795.1"/>
</dbReference>
<dbReference type="HOGENOM" id="CLU_1472615_0_0_7"/>
<protein>
    <submittedName>
        <fullName evidence="1">Uncharacterized protein</fullName>
    </submittedName>
</protein>
<evidence type="ECO:0000313" key="1">
    <source>
        <dbReference type="EMBL" id="EAT97533.1"/>
    </source>
</evidence>